<dbReference type="InterPro" id="IPR025295">
    <property type="entry name" value="eCIS_core_dom"/>
</dbReference>
<dbReference type="Proteomes" id="UP001595579">
    <property type="component" value="Unassembled WGS sequence"/>
</dbReference>
<name>A0ABV7LNI6_9GAMM</name>
<accession>A0ABV7LNI6</accession>
<evidence type="ECO:0000259" key="1">
    <source>
        <dbReference type="Pfam" id="PF13699"/>
    </source>
</evidence>
<gene>
    <name evidence="2" type="ORF">ACFOEV_10460</name>
</gene>
<dbReference type="EMBL" id="JBHRUG010000019">
    <property type="protein sequence ID" value="MFC3284028.1"/>
    <property type="molecule type" value="Genomic_DNA"/>
</dbReference>
<dbReference type="RefSeq" id="WP_386773591.1">
    <property type="nucleotide sequence ID" value="NZ_JBHRUG010000019.1"/>
</dbReference>
<dbReference type="Pfam" id="PF13699">
    <property type="entry name" value="eCIS_core"/>
    <property type="match status" value="1"/>
</dbReference>
<reference evidence="3" key="1">
    <citation type="journal article" date="2019" name="Int. J. Syst. Evol. Microbiol.">
        <title>The Global Catalogue of Microorganisms (GCM) 10K type strain sequencing project: providing services to taxonomists for standard genome sequencing and annotation.</title>
        <authorList>
            <consortium name="The Broad Institute Genomics Platform"/>
            <consortium name="The Broad Institute Genome Sequencing Center for Infectious Disease"/>
            <person name="Wu L."/>
            <person name="Ma J."/>
        </authorList>
    </citation>
    <scope>NUCLEOTIDE SEQUENCE [LARGE SCALE GENOMIC DNA]</scope>
    <source>
        <strain evidence="3">CECT 7698</strain>
    </source>
</reference>
<organism evidence="2 3">
    <name type="scientific">Litchfieldella rifensis</name>
    <dbReference type="NCBI Taxonomy" id="762643"/>
    <lineage>
        <taxon>Bacteria</taxon>
        <taxon>Pseudomonadati</taxon>
        <taxon>Pseudomonadota</taxon>
        <taxon>Gammaproteobacteria</taxon>
        <taxon>Oceanospirillales</taxon>
        <taxon>Halomonadaceae</taxon>
        <taxon>Litchfieldella</taxon>
    </lineage>
</organism>
<proteinExistence type="predicted"/>
<sequence>MKPAYLRATRPSPTTAPACLGCGVCPQCQAPRPGSTTVPSSAPLTPSVRGPMERAFGIDFATVRVHADATAAAQAAQRGAAAFAQGNDIHFAAGRYAPDTTQGRHLLAHELAHVAQQRIPGGKAGDMTAEREAEGAAEHAMRGEPVSVRRAGTGIQHQNSPHDRMIVERARRRLALLEQYEAQWQAREARRLRIRRERDQRLAERTALDRAAADSGADLVEGVAPGSREASERDLMAGLNRQPLTIDVSEDAVTFTVRFHIRFEDPAMSDRYTELTSALQQGLDLVWNQPLNSDVFSGRRMQVIAQNTPVAHDAPRDHRYWLITVRSTDSAPIEYPGCNLPQNDSGVPTSATDATCDGGVMSIPPRHTTMGGVLGHELLHLLGLVDRYTNIVSVRPDGTRINENAPTRDTPDRLDPLGAEEGPVLREDLAFLFEHLGVYEMEANRALDVLTRLEGEGLSIGRVRGEMHRLREIIRLGYDPNSLIRPRRDFTDRLIRSAEDL</sequence>
<evidence type="ECO:0000313" key="3">
    <source>
        <dbReference type="Proteomes" id="UP001595579"/>
    </source>
</evidence>
<comment type="caution">
    <text evidence="2">The sequence shown here is derived from an EMBL/GenBank/DDBJ whole genome shotgun (WGS) entry which is preliminary data.</text>
</comment>
<feature type="domain" description="eCIS core" evidence="1">
    <location>
        <begin position="43"/>
        <end position="118"/>
    </location>
</feature>
<evidence type="ECO:0000313" key="2">
    <source>
        <dbReference type="EMBL" id="MFC3284028.1"/>
    </source>
</evidence>
<keyword evidence="3" id="KW-1185">Reference proteome</keyword>
<protein>
    <submittedName>
        <fullName evidence="2">DUF4157 domain-containing protein</fullName>
    </submittedName>
</protein>